<dbReference type="OrthoDB" id="121140at2"/>
<organism evidence="4 5">
    <name type="scientific">Streptomyces ficellus</name>
    <dbReference type="NCBI Taxonomy" id="1977088"/>
    <lineage>
        <taxon>Bacteria</taxon>
        <taxon>Bacillati</taxon>
        <taxon>Actinomycetota</taxon>
        <taxon>Actinomycetes</taxon>
        <taxon>Kitasatosporales</taxon>
        <taxon>Streptomycetaceae</taxon>
        <taxon>Streptomyces</taxon>
    </lineage>
</organism>
<gene>
    <name evidence="4" type="ORF">EIZ62_25595</name>
</gene>
<dbReference type="AlphaFoldDB" id="A0A6I6FLW4"/>
<dbReference type="PANTHER" id="PTHR33133">
    <property type="entry name" value="OS08G0107100 PROTEIN-RELATED"/>
    <property type="match status" value="1"/>
</dbReference>
<feature type="transmembrane region" description="Helical" evidence="2">
    <location>
        <begin position="170"/>
        <end position="203"/>
    </location>
</feature>
<dbReference type="PANTHER" id="PTHR33133:SF1">
    <property type="entry name" value="EXPRESSED PROTEIN-RELATED"/>
    <property type="match status" value="1"/>
</dbReference>
<feature type="region of interest" description="Disordered" evidence="1">
    <location>
        <begin position="1"/>
        <end position="29"/>
    </location>
</feature>
<feature type="domain" description="DUF7847" evidence="3">
    <location>
        <begin position="64"/>
        <end position="332"/>
    </location>
</feature>
<keyword evidence="2" id="KW-1133">Transmembrane helix</keyword>
<dbReference type="Proteomes" id="UP000422572">
    <property type="component" value="Chromosome"/>
</dbReference>
<protein>
    <recommendedName>
        <fullName evidence="3">DUF7847 domain-containing protein</fullName>
    </recommendedName>
</protein>
<feature type="transmembrane region" description="Helical" evidence="2">
    <location>
        <begin position="64"/>
        <end position="90"/>
    </location>
</feature>
<dbReference type="EMBL" id="CP034279">
    <property type="protein sequence ID" value="QGV81242.1"/>
    <property type="molecule type" value="Genomic_DNA"/>
</dbReference>
<keyword evidence="2" id="KW-0472">Membrane</keyword>
<feature type="transmembrane region" description="Helical" evidence="2">
    <location>
        <begin position="209"/>
        <end position="232"/>
    </location>
</feature>
<evidence type="ECO:0000259" key="3">
    <source>
        <dbReference type="Pfam" id="PF25231"/>
    </source>
</evidence>
<evidence type="ECO:0000313" key="4">
    <source>
        <dbReference type="EMBL" id="QGV81242.1"/>
    </source>
</evidence>
<sequence>MSQHTGWGPPTGPPPGPPGGPYGWGGGWAPPPPPKPGVIPLGPLGVAEVLGGAFATLGRHWKQFLGIALAAYAAALVLFGGVLLLAYLATREDIDRLVDGSPRDFSGPDAYLPLLATFVGVYLFGMLVLLLANAVVCASCPAVLQDAVLGRPVTIGTVWRRARSRLGAVLGSLLLVWLIAAVPMLLMLVALVTSMVSLFAVAVGESSGMGWLLVLSALGVLATAPVAVWLWVRFSFAPAVAVFEGRGALDSMARSAQLVRGDWWRVLGISLLGSLIAWMASYAIQMPFSFVQRFAGDGFGEGAPSAEAAVAIVVTSLAFGVIAQIVAQVFTAAFPQLVVALLYVDQRIRRENLAATLAAAANAPRQERPLGT</sequence>
<keyword evidence="5" id="KW-1185">Reference proteome</keyword>
<evidence type="ECO:0000313" key="5">
    <source>
        <dbReference type="Proteomes" id="UP000422572"/>
    </source>
</evidence>
<feature type="compositionally biased region" description="Pro residues" evidence="1">
    <location>
        <begin position="10"/>
        <end position="20"/>
    </location>
</feature>
<feature type="transmembrane region" description="Helical" evidence="2">
    <location>
        <begin position="38"/>
        <end position="57"/>
    </location>
</feature>
<reference evidence="4 5" key="1">
    <citation type="submission" date="2018-12" db="EMBL/GenBank/DDBJ databases">
        <title>Complete genome sequence of Streptomyces ficellus NRRL8067, the producer of ficellomycin, feldamycin and nojirimycin.</title>
        <authorList>
            <person name="Zhang H."/>
            <person name="Yue R."/>
            <person name="Liu Y."/>
            <person name="Li M."/>
            <person name="Mu H."/>
            <person name="Zhang J."/>
        </authorList>
    </citation>
    <scope>NUCLEOTIDE SEQUENCE [LARGE SCALE GENOMIC DNA]</scope>
    <source>
        <strain evidence="4 5">NRRL 8067</strain>
    </source>
</reference>
<name>A0A6I6FLW4_9ACTN</name>
<keyword evidence="2" id="KW-0812">Transmembrane</keyword>
<dbReference type="RefSeq" id="WP_156694994.1">
    <property type="nucleotide sequence ID" value="NZ_CP034279.1"/>
</dbReference>
<dbReference type="Pfam" id="PF25231">
    <property type="entry name" value="DUF7847"/>
    <property type="match status" value="1"/>
</dbReference>
<dbReference type="InterPro" id="IPR057169">
    <property type="entry name" value="DUF7847"/>
</dbReference>
<feature type="transmembrane region" description="Helical" evidence="2">
    <location>
        <begin position="110"/>
        <end position="132"/>
    </location>
</feature>
<accession>A0A6I6FLW4</accession>
<feature type="transmembrane region" description="Helical" evidence="2">
    <location>
        <begin position="263"/>
        <end position="284"/>
    </location>
</feature>
<evidence type="ECO:0000256" key="1">
    <source>
        <dbReference type="SAM" id="MobiDB-lite"/>
    </source>
</evidence>
<dbReference type="KEGG" id="sfic:EIZ62_25595"/>
<proteinExistence type="predicted"/>
<evidence type="ECO:0000256" key="2">
    <source>
        <dbReference type="SAM" id="Phobius"/>
    </source>
</evidence>